<sequence>MPQTTENINGSSELQDTGETVRLEEQSQDLPSTFRSPTTAPESLNEVRPEVYNLNEFPNAVSDDILPDNTQFTMCAPSADSIEPEPEHSNVGPEPENSDIIVPINSAPTDCYWLMLSDLPSRLVFDV</sequence>
<keyword evidence="3" id="KW-1185">Reference proteome</keyword>
<comment type="caution">
    <text evidence="2">The sequence shown here is derived from an EMBL/GenBank/DDBJ whole genome shotgun (WGS) entry which is preliminary data.</text>
</comment>
<organism evidence="2 3">
    <name type="scientific">Erythroxylum novogranatense</name>
    <dbReference type="NCBI Taxonomy" id="1862640"/>
    <lineage>
        <taxon>Eukaryota</taxon>
        <taxon>Viridiplantae</taxon>
        <taxon>Streptophyta</taxon>
        <taxon>Embryophyta</taxon>
        <taxon>Tracheophyta</taxon>
        <taxon>Spermatophyta</taxon>
        <taxon>Magnoliopsida</taxon>
        <taxon>eudicotyledons</taxon>
        <taxon>Gunneridae</taxon>
        <taxon>Pentapetalae</taxon>
        <taxon>rosids</taxon>
        <taxon>fabids</taxon>
        <taxon>Malpighiales</taxon>
        <taxon>Erythroxylaceae</taxon>
        <taxon>Erythroxylum</taxon>
    </lineage>
</organism>
<evidence type="ECO:0000313" key="3">
    <source>
        <dbReference type="Proteomes" id="UP001159364"/>
    </source>
</evidence>
<accession>A0AAV8SXE8</accession>
<proteinExistence type="predicted"/>
<dbReference type="Proteomes" id="UP001159364">
    <property type="component" value="Linkage Group LG07"/>
</dbReference>
<evidence type="ECO:0000256" key="1">
    <source>
        <dbReference type="SAM" id="MobiDB-lite"/>
    </source>
</evidence>
<feature type="region of interest" description="Disordered" evidence="1">
    <location>
        <begin position="78"/>
        <end position="100"/>
    </location>
</feature>
<dbReference type="EMBL" id="JAIWQS010000007">
    <property type="protein sequence ID" value="KAJ8758688.1"/>
    <property type="molecule type" value="Genomic_DNA"/>
</dbReference>
<name>A0AAV8SXE8_9ROSI</name>
<evidence type="ECO:0000313" key="2">
    <source>
        <dbReference type="EMBL" id="KAJ8758688.1"/>
    </source>
</evidence>
<feature type="compositionally biased region" description="Polar residues" evidence="1">
    <location>
        <begin position="1"/>
        <end position="18"/>
    </location>
</feature>
<feature type="compositionally biased region" description="Polar residues" evidence="1">
    <location>
        <begin position="28"/>
        <end position="42"/>
    </location>
</feature>
<feature type="region of interest" description="Disordered" evidence="1">
    <location>
        <begin position="1"/>
        <end position="46"/>
    </location>
</feature>
<dbReference type="AlphaFoldDB" id="A0AAV8SXE8"/>
<protein>
    <submittedName>
        <fullName evidence="2">Uncharacterized protein</fullName>
    </submittedName>
</protein>
<gene>
    <name evidence="2" type="ORF">K2173_000409</name>
</gene>
<reference evidence="2 3" key="1">
    <citation type="submission" date="2021-09" db="EMBL/GenBank/DDBJ databases">
        <title>Genomic insights and catalytic innovation underlie evolution of tropane alkaloids biosynthesis.</title>
        <authorList>
            <person name="Wang Y.-J."/>
            <person name="Tian T."/>
            <person name="Huang J.-P."/>
            <person name="Huang S.-X."/>
        </authorList>
    </citation>
    <scope>NUCLEOTIDE SEQUENCE [LARGE SCALE GENOMIC DNA]</scope>
    <source>
        <strain evidence="2">KIB-2018</strain>
        <tissue evidence="2">Leaf</tissue>
    </source>
</reference>